<proteinExistence type="predicted"/>
<dbReference type="EMBL" id="JAYWIO010000008">
    <property type="protein sequence ID" value="KAK7244267.1"/>
    <property type="molecule type" value="Genomic_DNA"/>
</dbReference>
<evidence type="ECO:0000313" key="2">
    <source>
        <dbReference type="Proteomes" id="UP001372338"/>
    </source>
</evidence>
<dbReference type="AlphaFoldDB" id="A0AAN9E6T3"/>
<keyword evidence="2" id="KW-1185">Reference proteome</keyword>
<reference evidence="1 2" key="1">
    <citation type="submission" date="2024-01" db="EMBL/GenBank/DDBJ databases">
        <title>The genomes of 5 underutilized Papilionoideae crops provide insights into root nodulation and disease resistanc.</title>
        <authorList>
            <person name="Yuan L."/>
        </authorList>
    </citation>
    <scope>NUCLEOTIDE SEQUENCE [LARGE SCALE GENOMIC DNA]</scope>
    <source>
        <strain evidence="1">ZHUSHIDOU_FW_LH</strain>
        <tissue evidence="1">Leaf</tissue>
    </source>
</reference>
<organism evidence="1 2">
    <name type="scientific">Crotalaria pallida</name>
    <name type="common">Smooth rattlebox</name>
    <name type="synonym">Crotalaria striata</name>
    <dbReference type="NCBI Taxonomy" id="3830"/>
    <lineage>
        <taxon>Eukaryota</taxon>
        <taxon>Viridiplantae</taxon>
        <taxon>Streptophyta</taxon>
        <taxon>Embryophyta</taxon>
        <taxon>Tracheophyta</taxon>
        <taxon>Spermatophyta</taxon>
        <taxon>Magnoliopsida</taxon>
        <taxon>eudicotyledons</taxon>
        <taxon>Gunneridae</taxon>
        <taxon>Pentapetalae</taxon>
        <taxon>rosids</taxon>
        <taxon>fabids</taxon>
        <taxon>Fabales</taxon>
        <taxon>Fabaceae</taxon>
        <taxon>Papilionoideae</taxon>
        <taxon>50 kb inversion clade</taxon>
        <taxon>genistoids sensu lato</taxon>
        <taxon>core genistoids</taxon>
        <taxon>Crotalarieae</taxon>
        <taxon>Crotalaria</taxon>
    </lineage>
</organism>
<sequence length="120" mass="13311">MEIMEAKKQRLQNICALDDPLIEAVEYYKMKTSQFSNAMASDPSYSELMANDQFAFHPAQHLAPLQAQHGLPILSNRIDDLMLSGLGQQSYTTTLPPFGQFDQPYGGQGGPNFSNSNNII</sequence>
<protein>
    <submittedName>
        <fullName evidence="1">Uncharacterized protein</fullName>
    </submittedName>
</protein>
<name>A0AAN9E6T3_CROPI</name>
<gene>
    <name evidence="1" type="ORF">RIF29_39086</name>
</gene>
<dbReference type="Proteomes" id="UP001372338">
    <property type="component" value="Unassembled WGS sequence"/>
</dbReference>
<comment type="caution">
    <text evidence="1">The sequence shown here is derived from an EMBL/GenBank/DDBJ whole genome shotgun (WGS) entry which is preliminary data.</text>
</comment>
<evidence type="ECO:0000313" key="1">
    <source>
        <dbReference type="EMBL" id="KAK7244267.1"/>
    </source>
</evidence>
<accession>A0AAN9E6T3</accession>